<organism evidence="4 5">
    <name type="scientific">Dreissena polymorpha</name>
    <name type="common">Zebra mussel</name>
    <name type="synonym">Mytilus polymorpha</name>
    <dbReference type="NCBI Taxonomy" id="45954"/>
    <lineage>
        <taxon>Eukaryota</taxon>
        <taxon>Metazoa</taxon>
        <taxon>Spiralia</taxon>
        <taxon>Lophotrochozoa</taxon>
        <taxon>Mollusca</taxon>
        <taxon>Bivalvia</taxon>
        <taxon>Autobranchia</taxon>
        <taxon>Heteroconchia</taxon>
        <taxon>Euheterodonta</taxon>
        <taxon>Imparidentia</taxon>
        <taxon>Neoheterodontei</taxon>
        <taxon>Myida</taxon>
        <taxon>Dreissenoidea</taxon>
        <taxon>Dreissenidae</taxon>
        <taxon>Dreissena</taxon>
    </lineage>
</organism>
<keyword evidence="1" id="KW-0479">Metal-binding</keyword>
<dbReference type="PROSITE" id="PS50119">
    <property type="entry name" value="ZF_BBOX"/>
    <property type="match status" value="1"/>
</dbReference>
<proteinExistence type="predicted"/>
<evidence type="ECO:0000313" key="4">
    <source>
        <dbReference type="EMBL" id="KAH3706314.1"/>
    </source>
</evidence>
<evidence type="ECO:0000256" key="1">
    <source>
        <dbReference type="PROSITE-ProRule" id="PRU00024"/>
    </source>
</evidence>
<dbReference type="EMBL" id="JAIWYP010000014">
    <property type="protein sequence ID" value="KAH3706314.1"/>
    <property type="molecule type" value="Genomic_DNA"/>
</dbReference>
<evidence type="ECO:0000313" key="5">
    <source>
        <dbReference type="Proteomes" id="UP000828390"/>
    </source>
</evidence>
<dbReference type="SUPFAM" id="SSF57845">
    <property type="entry name" value="B-box zinc-binding domain"/>
    <property type="match status" value="1"/>
</dbReference>
<sequence length="284" mass="32772">MASNYSSYLRPCNAAKTLRVNELCEPCNSTGKDTAAVSYCLDCDEKFCDTCENNHTTYKSSKNHRLCKLVKAPPSDVVHLMRELTACASHPSEEIIFICIDEDKPCCNKCAVTKHRKCRQLETIEHCIKYGTVRVDTPKPRPAICWYDNDQSPAITENHASRKHSDAANAIIYEKSNKLETQLEALIQHEDQQMVFVEESHDNLKEYLQEVRSKIDSAFNQLHKKLTAQCKNQTQELNQRIQKQQTKAYFLRDKIKEHQEKLRSVQKHGQENTYSFFVVSLIKL</sequence>
<reference evidence="4" key="1">
    <citation type="journal article" date="2019" name="bioRxiv">
        <title>The Genome of the Zebra Mussel, Dreissena polymorpha: A Resource for Invasive Species Research.</title>
        <authorList>
            <person name="McCartney M.A."/>
            <person name="Auch B."/>
            <person name="Kono T."/>
            <person name="Mallez S."/>
            <person name="Zhang Y."/>
            <person name="Obille A."/>
            <person name="Becker A."/>
            <person name="Abrahante J.E."/>
            <person name="Garbe J."/>
            <person name="Badalamenti J.P."/>
            <person name="Herman A."/>
            <person name="Mangelson H."/>
            <person name="Liachko I."/>
            <person name="Sullivan S."/>
            <person name="Sone E.D."/>
            <person name="Koren S."/>
            <person name="Silverstein K.A.T."/>
            <person name="Beckman K.B."/>
            <person name="Gohl D.M."/>
        </authorList>
    </citation>
    <scope>NUCLEOTIDE SEQUENCE</scope>
    <source>
        <strain evidence="4">Duluth1</strain>
        <tissue evidence="4">Whole animal</tissue>
    </source>
</reference>
<dbReference type="GO" id="GO:0061630">
    <property type="term" value="F:ubiquitin protein ligase activity"/>
    <property type="evidence" value="ECO:0007669"/>
    <property type="project" value="TreeGrafter"/>
</dbReference>
<keyword evidence="2" id="KW-0175">Coiled coil</keyword>
<feature type="coiled-coil region" evidence="2">
    <location>
        <begin position="227"/>
        <end position="261"/>
    </location>
</feature>
<feature type="domain" description="B box-type" evidence="3">
    <location>
        <begin position="19"/>
        <end position="69"/>
    </location>
</feature>
<name>A0A9D3YV23_DREPO</name>
<evidence type="ECO:0000256" key="2">
    <source>
        <dbReference type="SAM" id="Coils"/>
    </source>
</evidence>
<keyword evidence="1" id="KW-0863">Zinc-finger</keyword>
<reference evidence="4" key="2">
    <citation type="submission" date="2020-11" db="EMBL/GenBank/DDBJ databases">
        <authorList>
            <person name="McCartney M.A."/>
            <person name="Auch B."/>
            <person name="Kono T."/>
            <person name="Mallez S."/>
            <person name="Becker A."/>
            <person name="Gohl D.M."/>
            <person name="Silverstein K.A.T."/>
            <person name="Koren S."/>
            <person name="Bechman K.B."/>
            <person name="Herman A."/>
            <person name="Abrahante J.E."/>
            <person name="Garbe J."/>
        </authorList>
    </citation>
    <scope>NUCLEOTIDE SEQUENCE</scope>
    <source>
        <strain evidence="4">Duluth1</strain>
        <tissue evidence="4">Whole animal</tissue>
    </source>
</reference>
<dbReference type="Gene3D" id="3.30.160.60">
    <property type="entry name" value="Classic Zinc Finger"/>
    <property type="match status" value="1"/>
</dbReference>
<dbReference type="Proteomes" id="UP000828390">
    <property type="component" value="Unassembled WGS sequence"/>
</dbReference>
<dbReference type="AlphaFoldDB" id="A0A9D3YV23"/>
<keyword evidence="1" id="KW-0862">Zinc</keyword>
<dbReference type="InterPro" id="IPR047153">
    <property type="entry name" value="TRIM45/56/19-like"/>
</dbReference>
<evidence type="ECO:0000259" key="3">
    <source>
        <dbReference type="PROSITE" id="PS50119"/>
    </source>
</evidence>
<comment type="caution">
    <text evidence="4">The sequence shown here is derived from an EMBL/GenBank/DDBJ whole genome shotgun (WGS) entry which is preliminary data.</text>
</comment>
<gene>
    <name evidence="4" type="ORF">DPMN_065699</name>
</gene>
<protein>
    <recommendedName>
        <fullName evidence="3">B box-type domain-containing protein</fullName>
    </recommendedName>
</protein>
<dbReference type="PANTHER" id="PTHR25462:SF296">
    <property type="entry name" value="MEIOTIC P26, ISOFORM F"/>
    <property type="match status" value="1"/>
</dbReference>
<keyword evidence="5" id="KW-1185">Reference proteome</keyword>
<dbReference type="GO" id="GO:0008270">
    <property type="term" value="F:zinc ion binding"/>
    <property type="evidence" value="ECO:0007669"/>
    <property type="project" value="UniProtKB-KW"/>
</dbReference>
<dbReference type="InterPro" id="IPR000315">
    <property type="entry name" value="Znf_B-box"/>
</dbReference>
<dbReference type="PANTHER" id="PTHR25462">
    <property type="entry name" value="BONUS, ISOFORM C-RELATED"/>
    <property type="match status" value="1"/>
</dbReference>
<accession>A0A9D3YV23</accession>